<protein>
    <recommendedName>
        <fullName evidence="2">palmitoyl-protein hydrolase</fullName>
        <ecNumber evidence="2">3.1.2.22</ecNumber>
    </recommendedName>
</protein>
<reference evidence="5" key="2">
    <citation type="submission" date="2025-09" db="UniProtKB">
        <authorList>
            <consortium name="Ensembl"/>
        </authorList>
    </citation>
    <scope>IDENTIFICATION</scope>
</reference>
<dbReference type="InterPro" id="IPR029058">
    <property type="entry name" value="AB_hydrolase_fold"/>
</dbReference>
<dbReference type="GO" id="GO:0005737">
    <property type="term" value="C:cytoplasm"/>
    <property type="evidence" value="ECO:0007669"/>
    <property type="project" value="TreeGrafter"/>
</dbReference>
<dbReference type="GO" id="GO:0052689">
    <property type="term" value="F:carboxylic ester hydrolase activity"/>
    <property type="evidence" value="ECO:0007669"/>
    <property type="project" value="TreeGrafter"/>
</dbReference>
<dbReference type="GeneTree" id="ENSGT00940000159171"/>
<dbReference type="Gene3D" id="3.40.50.1820">
    <property type="entry name" value="alpha/beta hydrolase"/>
    <property type="match status" value="1"/>
</dbReference>
<dbReference type="AlphaFoldDB" id="S4R6G3"/>
<keyword evidence="3" id="KW-0378">Hydrolase</keyword>
<dbReference type="EC" id="3.1.2.22" evidence="2"/>
<proteinExistence type="inferred from homology"/>
<dbReference type="OMA" id="LEYPHIK"/>
<dbReference type="SUPFAM" id="SSF53474">
    <property type="entry name" value="alpha/beta-Hydrolases"/>
    <property type="match status" value="1"/>
</dbReference>
<accession>S4R6G3</accession>
<reference evidence="5" key="1">
    <citation type="submission" date="2025-08" db="UniProtKB">
        <authorList>
            <consortium name="Ensembl"/>
        </authorList>
    </citation>
    <scope>IDENTIFICATION</scope>
</reference>
<sequence length="208" mass="23102">GDTGQGLQAWVKSLLQKDLASPHIRVSYPTAPFHGPRPYTANNGEKRHVWYDRYKISWDVPEHEASIDAACRSLDEVIEKVVQSGISKNRIVIGGFSMGGAMAMLLTYRFHRDVAGVFALSSFLNKGSSVYTALREAQGESFPELLQCHGRRDDLVPYAWGQGTAQELRALGVKVQQHDFPRLTHDMSAVELALVQDWILAKLPPTDG</sequence>
<name>S4R6G3_PETMA</name>
<dbReference type="STRING" id="7757.ENSPMAP00000000793"/>
<dbReference type="InterPro" id="IPR050565">
    <property type="entry name" value="LYPA1-2/EST-like"/>
</dbReference>
<dbReference type="PANTHER" id="PTHR10655">
    <property type="entry name" value="LYSOPHOSPHOLIPASE-RELATED"/>
    <property type="match status" value="1"/>
</dbReference>
<comment type="similarity">
    <text evidence="1">Belongs to the AB hydrolase superfamily. AB hydrolase 2 family.</text>
</comment>
<dbReference type="GO" id="GO:0008474">
    <property type="term" value="F:palmitoyl-(protein) hydrolase activity"/>
    <property type="evidence" value="ECO:0007669"/>
    <property type="project" value="UniProtKB-EC"/>
</dbReference>
<dbReference type="Pfam" id="PF02230">
    <property type="entry name" value="Abhydrolase_2"/>
    <property type="match status" value="1"/>
</dbReference>
<evidence type="ECO:0000259" key="4">
    <source>
        <dbReference type="Pfam" id="PF02230"/>
    </source>
</evidence>
<organism evidence="5">
    <name type="scientific">Petromyzon marinus</name>
    <name type="common">Sea lamprey</name>
    <dbReference type="NCBI Taxonomy" id="7757"/>
    <lineage>
        <taxon>Eukaryota</taxon>
        <taxon>Metazoa</taxon>
        <taxon>Chordata</taxon>
        <taxon>Craniata</taxon>
        <taxon>Vertebrata</taxon>
        <taxon>Cyclostomata</taxon>
        <taxon>Hyperoartia</taxon>
        <taxon>Petromyzontiformes</taxon>
        <taxon>Petromyzontidae</taxon>
        <taxon>Petromyzon</taxon>
    </lineage>
</organism>
<dbReference type="PANTHER" id="PTHR10655:SF17">
    <property type="entry name" value="LYSOPHOSPHOLIPASE-LIKE PROTEIN 1"/>
    <property type="match status" value="1"/>
</dbReference>
<evidence type="ECO:0000256" key="2">
    <source>
        <dbReference type="ARBA" id="ARBA00012423"/>
    </source>
</evidence>
<feature type="domain" description="Phospholipase/carboxylesterase/thioesterase" evidence="4">
    <location>
        <begin position="1"/>
        <end position="199"/>
    </location>
</feature>
<dbReference type="HOGENOM" id="CLU_049413_3_6_1"/>
<dbReference type="InterPro" id="IPR003140">
    <property type="entry name" value="PLipase/COase/thioEstase"/>
</dbReference>
<dbReference type="Ensembl" id="ENSPMAT00000000795.1">
    <property type="protein sequence ID" value="ENSPMAP00000000793.1"/>
    <property type="gene ID" value="ENSPMAG00000000724.1"/>
</dbReference>
<evidence type="ECO:0000256" key="3">
    <source>
        <dbReference type="ARBA" id="ARBA00022801"/>
    </source>
</evidence>
<evidence type="ECO:0000256" key="1">
    <source>
        <dbReference type="ARBA" id="ARBA00006499"/>
    </source>
</evidence>
<evidence type="ECO:0000313" key="5">
    <source>
        <dbReference type="Ensembl" id="ENSPMAP00000000793.1"/>
    </source>
</evidence>